<keyword evidence="3" id="KW-1185">Reference proteome</keyword>
<accession>A0A2G1QRD9</accession>
<keyword evidence="1" id="KW-0732">Signal</keyword>
<feature type="signal peptide" evidence="1">
    <location>
        <begin position="1"/>
        <end position="25"/>
    </location>
</feature>
<dbReference type="Proteomes" id="UP000221168">
    <property type="component" value="Unassembled WGS sequence"/>
</dbReference>
<reference evidence="2 3" key="1">
    <citation type="submission" date="2017-10" db="EMBL/GenBank/DDBJ databases">
        <title>Sedimentibacterium mangrovi gen. nov., sp. nov., a novel member of family Phyllobacteriacea isolated from mangrove sediment.</title>
        <authorList>
            <person name="Liao H."/>
            <person name="Tian Y."/>
        </authorList>
    </citation>
    <scope>NUCLEOTIDE SEQUENCE [LARGE SCALE GENOMIC DNA]</scope>
    <source>
        <strain evidence="2 3">X9-2-2</strain>
    </source>
</reference>
<feature type="chain" id="PRO_5013934889" evidence="1">
    <location>
        <begin position="26"/>
        <end position="137"/>
    </location>
</feature>
<comment type="caution">
    <text evidence="2">The sequence shown here is derived from an EMBL/GenBank/DDBJ whole genome shotgun (WGS) entry which is preliminary data.</text>
</comment>
<dbReference type="AlphaFoldDB" id="A0A2G1QRD9"/>
<evidence type="ECO:0000313" key="2">
    <source>
        <dbReference type="EMBL" id="PHP68062.1"/>
    </source>
</evidence>
<gene>
    <name evidence="2" type="ORF">CSC94_05210</name>
</gene>
<organism evidence="2 3">
    <name type="scientific">Zhengella mangrovi</name>
    <dbReference type="NCBI Taxonomy" id="1982044"/>
    <lineage>
        <taxon>Bacteria</taxon>
        <taxon>Pseudomonadati</taxon>
        <taxon>Pseudomonadota</taxon>
        <taxon>Alphaproteobacteria</taxon>
        <taxon>Hyphomicrobiales</taxon>
        <taxon>Notoacmeibacteraceae</taxon>
        <taxon>Zhengella</taxon>
    </lineage>
</organism>
<proteinExistence type="predicted"/>
<protein>
    <submittedName>
        <fullName evidence="2">Uncharacterized protein</fullName>
    </submittedName>
</protein>
<evidence type="ECO:0000313" key="3">
    <source>
        <dbReference type="Proteomes" id="UP000221168"/>
    </source>
</evidence>
<evidence type="ECO:0000256" key="1">
    <source>
        <dbReference type="SAM" id="SignalP"/>
    </source>
</evidence>
<dbReference type="EMBL" id="PDVP01000002">
    <property type="protein sequence ID" value="PHP68062.1"/>
    <property type="molecule type" value="Genomic_DNA"/>
</dbReference>
<dbReference type="RefSeq" id="WP_099304490.1">
    <property type="nucleotide sequence ID" value="NZ_PDVP01000002.1"/>
</dbReference>
<dbReference type="OrthoDB" id="964913at2"/>
<name>A0A2G1QRD9_9HYPH</name>
<sequence length="137" mass="14754">MSRKLRKTALALLAAAVLLPAPALAGGTEWLDGYAEVPQAMWPEGPSDDPVMRLGSLLRAGWDEEGRPAVSMAAERDGNRVLVEITKTGYADDSVDGERHRAIEQNDGNGWDITALGVQYRCHRGAHAGQWSSSLCP</sequence>